<dbReference type="GO" id="GO:0030247">
    <property type="term" value="F:polysaccharide binding"/>
    <property type="evidence" value="ECO:0007669"/>
    <property type="project" value="TreeGrafter"/>
</dbReference>
<dbReference type="GO" id="GO:0098609">
    <property type="term" value="P:cell-cell adhesion"/>
    <property type="evidence" value="ECO:0007669"/>
    <property type="project" value="TreeGrafter"/>
</dbReference>
<dbReference type="InterPro" id="IPR052487">
    <property type="entry name" value="Galactose-binding_lectin"/>
</dbReference>
<evidence type="ECO:0000313" key="3">
    <source>
        <dbReference type="Proteomes" id="UP000183002"/>
    </source>
</evidence>
<name>A0A1H8FW78_9RHOB</name>
<dbReference type="GO" id="GO:0098636">
    <property type="term" value="C:protein complex involved in cell adhesion"/>
    <property type="evidence" value="ECO:0007669"/>
    <property type="project" value="TreeGrafter"/>
</dbReference>
<dbReference type="GO" id="GO:0070492">
    <property type="term" value="F:oligosaccharide binding"/>
    <property type="evidence" value="ECO:0007669"/>
    <property type="project" value="TreeGrafter"/>
</dbReference>
<dbReference type="InterPro" id="IPR019019">
    <property type="entry name" value="H-type_lectin_domain"/>
</dbReference>
<gene>
    <name evidence="2" type="ORF">SAMN05216227_101233</name>
</gene>
<dbReference type="Pfam" id="PF09458">
    <property type="entry name" value="H_lectin"/>
    <property type="match status" value="1"/>
</dbReference>
<dbReference type="GO" id="GO:0045335">
    <property type="term" value="C:phagocytic vesicle"/>
    <property type="evidence" value="ECO:0007669"/>
    <property type="project" value="TreeGrafter"/>
</dbReference>
<dbReference type="InterPro" id="IPR037221">
    <property type="entry name" value="H-type_lectin_dom_sf"/>
</dbReference>
<organism evidence="2 3">
    <name type="scientific">Pseudorhodobacter antarcticus</name>
    <dbReference type="NCBI Taxonomy" id="1077947"/>
    <lineage>
        <taxon>Bacteria</taxon>
        <taxon>Pseudomonadati</taxon>
        <taxon>Pseudomonadota</taxon>
        <taxon>Alphaproteobacteria</taxon>
        <taxon>Rhodobacterales</taxon>
        <taxon>Paracoccaceae</taxon>
        <taxon>Pseudorhodobacter</taxon>
    </lineage>
</organism>
<feature type="domain" description="H-type lectin" evidence="1">
    <location>
        <begin position="41"/>
        <end position="104"/>
    </location>
</feature>
<dbReference type="OrthoDB" id="7658568at2"/>
<dbReference type="AlphaFoldDB" id="A0A1H8FW78"/>
<sequence>MKRFSAQTIGIQQGSRVMFSDFADGGVMWTGQGPRESRHIVKFPEAYVAAPVVTVSLSMWDMDQKTNSRADLSAEAITAEGFHLVFKTWGDTQVARVRADWTAIGRAKDEDDWELY</sequence>
<dbReference type="GO" id="GO:0009986">
    <property type="term" value="C:cell surface"/>
    <property type="evidence" value="ECO:0007669"/>
    <property type="project" value="TreeGrafter"/>
</dbReference>
<proteinExistence type="predicted"/>
<accession>A0A1H8FW78</accession>
<dbReference type="Gene3D" id="2.60.40.2080">
    <property type="match status" value="1"/>
</dbReference>
<dbReference type="RefSeq" id="WP_050518642.1">
    <property type="nucleotide sequence ID" value="NZ_FOCO01000012.1"/>
</dbReference>
<dbReference type="PANTHER" id="PTHR46938:SF1">
    <property type="entry name" value="DISCOIDIN-1 SUBUNIT A-RELATED"/>
    <property type="match status" value="1"/>
</dbReference>
<dbReference type="Proteomes" id="UP000183002">
    <property type="component" value="Unassembled WGS sequence"/>
</dbReference>
<reference evidence="2 3" key="1">
    <citation type="submission" date="2016-10" db="EMBL/GenBank/DDBJ databases">
        <authorList>
            <person name="de Groot N.N."/>
        </authorList>
    </citation>
    <scope>NUCLEOTIDE SEQUENCE [LARGE SCALE GENOMIC DNA]</scope>
    <source>
        <strain evidence="2 3">CGMCC 1.10836</strain>
    </source>
</reference>
<keyword evidence="3" id="KW-1185">Reference proteome</keyword>
<dbReference type="GO" id="GO:0046871">
    <property type="term" value="F:N-acetylgalactosamine binding"/>
    <property type="evidence" value="ECO:0007669"/>
    <property type="project" value="TreeGrafter"/>
</dbReference>
<dbReference type="EMBL" id="FOCO01000012">
    <property type="protein sequence ID" value="SEN35932.1"/>
    <property type="molecule type" value="Genomic_DNA"/>
</dbReference>
<dbReference type="SUPFAM" id="SSF141086">
    <property type="entry name" value="Agglutinin HPA-like"/>
    <property type="match status" value="1"/>
</dbReference>
<protein>
    <submittedName>
        <fullName evidence="2">H-type lectin domain-containing protein</fullName>
    </submittedName>
</protein>
<dbReference type="PANTHER" id="PTHR46938">
    <property type="entry name" value="DISCOIDIN-1 SUBUNIT A-RELATED-RELATED"/>
    <property type="match status" value="1"/>
</dbReference>
<evidence type="ECO:0000259" key="1">
    <source>
        <dbReference type="Pfam" id="PF09458"/>
    </source>
</evidence>
<keyword evidence="2" id="KW-0430">Lectin</keyword>
<dbReference type="STRING" id="1077947.SAMN05216227_101233"/>
<evidence type="ECO:0000313" key="2">
    <source>
        <dbReference type="EMBL" id="SEN35932.1"/>
    </source>
</evidence>